<organism evidence="1 2">
    <name type="scientific">Candidatus Saganbacteria bacterium CG08_land_8_20_14_0_20_45_16</name>
    <dbReference type="NCBI Taxonomy" id="2014293"/>
    <lineage>
        <taxon>Bacteria</taxon>
        <taxon>Bacillati</taxon>
        <taxon>Saganbacteria</taxon>
    </lineage>
</organism>
<dbReference type="AlphaFoldDB" id="A0A2H0XTM8"/>
<evidence type="ECO:0000313" key="2">
    <source>
        <dbReference type="Proteomes" id="UP000231343"/>
    </source>
</evidence>
<reference evidence="1 2" key="1">
    <citation type="submission" date="2017-09" db="EMBL/GenBank/DDBJ databases">
        <title>Depth-based differentiation of microbial function through sediment-hosted aquifers and enrichment of novel symbionts in the deep terrestrial subsurface.</title>
        <authorList>
            <person name="Probst A.J."/>
            <person name="Ladd B."/>
            <person name="Jarett J.K."/>
            <person name="Geller-Mcgrath D.E."/>
            <person name="Sieber C.M."/>
            <person name="Emerson J.B."/>
            <person name="Anantharaman K."/>
            <person name="Thomas B.C."/>
            <person name="Malmstrom R."/>
            <person name="Stieglmeier M."/>
            <person name="Klingl A."/>
            <person name="Woyke T."/>
            <person name="Ryan C.M."/>
            <person name="Banfield J.F."/>
        </authorList>
    </citation>
    <scope>NUCLEOTIDE SEQUENCE [LARGE SCALE GENOMIC DNA]</scope>
    <source>
        <strain evidence="1">CG08_land_8_20_14_0_20_45_16</strain>
    </source>
</reference>
<dbReference type="Proteomes" id="UP000231343">
    <property type="component" value="Unassembled WGS sequence"/>
</dbReference>
<gene>
    <name evidence="1" type="ORF">COT42_08590</name>
</gene>
<name>A0A2H0XTM8_UNCSA</name>
<accession>A0A2H0XTM8</accession>
<dbReference type="EMBL" id="PEYM01000140">
    <property type="protein sequence ID" value="PIS28296.1"/>
    <property type="molecule type" value="Genomic_DNA"/>
</dbReference>
<proteinExistence type="predicted"/>
<sequence length="190" mass="21446">MLTIAWDVDDVLNNLMGEWLTKKWLPEHPGCRITFAEIKQNPPEVILGCSRAEYEASLDEFRLSTLYPAMLPDKDVLAWFKKNGSRARHLALTAVPLKAAHISAAWVLKYFGSWIRTFSFVPSVRLGEEVVLYDRSKAGYLKWLDRVDVLVEDSEPNINAVRAIGLPGFLVNKPWNKGGVPLKEALAKIL</sequence>
<evidence type="ECO:0000313" key="1">
    <source>
        <dbReference type="EMBL" id="PIS28296.1"/>
    </source>
</evidence>
<protein>
    <submittedName>
        <fullName evidence="1">Uncharacterized protein</fullName>
    </submittedName>
</protein>
<comment type="caution">
    <text evidence="1">The sequence shown here is derived from an EMBL/GenBank/DDBJ whole genome shotgun (WGS) entry which is preliminary data.</text>
</comment>
<dbReference type="InterPro" id="IPR036412">
    <property type="entry name" value="HAD-like_sf"/>
</dbReference>
<dbReference type="SUPFAM" id="SSF56784">
    <property type="entry name" value="HAD-like"/>
    <property type="match status" value="1"/>
</dbReference>